<dbReference type="EMBL" id="CAWUFR010000033">
    <property type="protein sequence ID" value="CAK6958259.1"/>
    <property type="molecule type" value="Genomic_DNA"/>
</dbReference>
<name>A0AAV1NHL3_SCOSC</name>
<reference evidence="1 2" key="1">
    <citation type="submission" date="2024-01" db="EMBL/GenBank/DDBJ databases">
        <authorList>
            <person name="Alioto T."/>
            <person name="Alioto T."/>
            <person name="Gomez Garrido J."/>
        </authorList>
    </citation>
    <scope>NUCLEOTIDE SEQUENCE [LARGE SCALE GENOMIC DNA]</scope>
</reference>
<accession>A0AAV1NHL3</accession>
<protein>
    <submittedName>
        <fullName evidence="1">Uncharacterized protein</fullName>
    </submittedName>
</protein>
<dbReference type="Proteomes" id="UP001314229">
    <property type="component" value="Unassembled WGS sequence"/>
</dbReference>
<keyword evidence="2" id="KW-1185">Reference proteome</keyword>
<dbReference type="PANTHER" id="PTHR47018">
    <property type="entry name" value="CXC DOMAIN-CONTAINING PROTEIN-RELATED"/>
    <property type="match status" value="1"/>
</dbReference>
<comment type="caution">
    <text evidence="1">The sequence shown here is derived from an EMBL/GenBank/DDBJ whole genome shotgun (WGS) entry which is preliminary data.</text>
</comment>
<gene>
    <name evidence="1" type="ORF">FSCOSCO3_A018576</name>
</gene>
<evidence type="ECO:0000313" key="1">
    <source>
        <dbReference type="EMBL" id="CAK6958259.1"/>
    </source>
</evidence>
<sequence length="582" mass="66063">MAGTTEWQLFILCQKQTDEKLVCPLANPVASRREGAYTEIISLARQFRAIGAAPHPDVELPDEESMQQNCASWHKTCRKLYRPTALDNAKKRYSEGLLPATRRSCRTGAPVNRNICLFCGDETNAADHSFQKVELTQQIHDKAVALGEDHIVALLSEDLVAIEVKYHCNCYTGFNRRYNAMCKQDTANELLQFIQEEIAGCRRIFALQDLTDMMTERLEQHGIQKTVNRTRLQETVLKHFPDLTEEKGTRDQVFIVCSKTARKIISDGSQKPDEEAHTLLMAASIPRKAVLNHDTPFRFDGSFPKGCEESSVPQRMKYLFRHLLAGPKSSPEQENSWEILSVSQVAMLNMTSLSLNLNCEPPLAVFLALELHSQTRSKNLVKLLNKYNLSVSYKKVLSIESSFAQAIVHQTRKNLDTVCPTNLHQRIFTVAALDNLDHNPTSRSPEQHIEVLNDNEDVILRTKLDSSIYRCSFRQYILAVPSASNTTQDDHDENDTLLPLHHVTPTEETVQPFYSSVSHWTILQQHVKNLTVKSLSVTRREARIDSVKAVWYQMPEIQALSALKEFAVEKKDSKKMSSLKES</sequence>
<dbReference type="PANTHER" id="PTHR47018:SF4">
    <property type="match status" value="1"/>
</dbReference>
<organism evidence="1 2">
    <name type="scientific">Scomber scombrus</name>
    <name type="common">Atlantic mackerel</name>
    <name type="synonym">Scomber vernalis</name>
    <dbReference type="NCBI Taxonomy" id="13677"/>
    <lineage>
        <taxon>Eukaryota</taxon>
        <taxon>Metazoa</taxon>
        <taxon>Chordata</taxon>
        <taxon>Craniata</taxon>
        <taxon>Vertebrata</taxon>
        <taxon>Euteleostomi</taxon>
        <taxon>Actinopterygii</taxon>
        <taxon>Neopterygii</taxon>
        <taxon>Teleostei</taxon>
        <taxon>Neoteleostei</taxon>
        <taxon>Acanthomorphata</taxon>
        <taxon>Pelagiaria</taxon>
        <taxon>Scombriformes</taxon>
        <taxon>Scombridae</taxon>
        <taxon>Scomber</taxon>
    </lineage>
</organism>
<dbReference type="AlphaFoldDB" id="A0AAV1NHL3"/>
<proteinExistence type="predicted"/>
<evidence type="ECO:0000313" key="2">
    <source>
        <dbReference type="Proteomes" id="UP001314229"/>
    </source>
</evidence>